<accession>A0A8S3WGK2</accession>
<sequence>MENVHANQVEIVGAIRKIGANIKKDGSERKTLDYFKRKLEVLESYWQDYQKNHSQLVKSESRTHPYFTNSEYEIAREQYNSVKNIAVSGFSG</sequence>
<dbReference type="OrthoDB" id="5986643at2759"/>
<dbReference type="AlphaFoldDB" id="A0A8S3WGK2"/>
<organism evidence="1 2">
    <name type="scientific">Parnassius apollo</name>
    <name type="common">Apollo butterfly</name>
    <name type="synonym">Papilio apollo</name>
    <dbReference type="NCBI Taxonomy" id="110799"/>
    <lineage>
        <taxon>Eukaryota</taxon>
        <taxon>Metazoa</taxon>
        <taxon>Ecdysozoa</taxon>
        <taxon>Arthropoda</taxon>
        <taxon>Hexapoda</taxon>
        <taxon>Insecta</taxon>
        <taxon>Pterygota</taxon>
        <taxon>Neoptera</taxon>
        <taxon>Endopterygota</taxon>
        <taxon>Lepidoptera</taxon>
        <taxon>Glossata</taxon>
        <taxon>Ditrysia</taxon>
        <taxon>Papilionoidea</taxon>
        <taxon>Papilionidae</taxon>
        <taxon>Parnassiinae</taxon>
        <taxon>Parnassini</taxon>
        <taxon>Parnassius</taxon>
        <taxon>Parnassius</taxon>
    </lineage>
</organism>
<evidence type="ECO:0000313" key="2">
    <source>
        <dbReference type="Proteomes" id="UP000691718"/>
    </source>
</evidence>
<dbReference type="EMBL" id="CAJQZP010000359">
    <property type="protein sequence ID" value="CAG4957903.1"/>
    <property type="molecule type" value="Genomic_DNA"/>
</dbReference>
<name>A0A8S3WGK2_PARAO</name>
<comment type="caution">
    <text evidence="1">The sequence shown here is derived from an EMBL/GenBank/DDBJ whole genome shotgun (WGS) entry which is preliminary data.</text>
</comment>
<keyword evidence="2" id="KW-1185">Reference proteome</keyword>
<protein>
    <submittedName>
        <fullName evidence="1">(apollo) hypothetical protein</fullName>
    </submittedName>
</protein>
<gene>
    <name evidence="1" type="ORF">PAPOLLO_LOCUS5840</name>
</gene>
<reference evidence="1" key="1">
    <citation type="submission" date="2021-04" db="EMBL/GenBank/DDBJ databases">
        <authorList>
            <person name="Tunstrom K."/>
        </authorList>
    </citation>
    <scope>NUCLEOTIDE SEQUENCE</scope>
</reference>
<evidence type="ECO:0000313" key="1">
    <source>
        <dbReference type="EMBL" id="CAG4957903.1"/>
    </source>
</evidence>
<dbReference type="Proteomes" id="UP000691718">
    <property type="component" value="Unassembled WGS sequence"/>
</dbReference>
<proteinExistence type="predicted"/>